<dbReference type="AlphaFoldDB" id="A0A915YBU3"/>
<organism evidence="1 2">
    <name type="scientific">Aureispira anguillae</name>
    <dbReference type="NCBI Taxonomy" id="2864201"/>
    <lineage>
        <taxon>Bacteria</taxon>
        <taxon>Pseudomonadati</taxon>
        <taxon>Bacteroidota</taxon>
        <taxon>Saprospiria</taxon>
        <taxon>Saprospirales</taxon>
        <taxon>Saprospiraceae</taxon>
        <taxon>Aureispira</taxon>
    </lineage>
</organism>
<sequence>MKQTERNNSIDLLTIAHDATKKRNYLQNIITDS</sequence>
<accession>A0A915YBU3</accession>
<evidence type="ECO:0000313" key="2">
    <source>
        <dbReference type="Proteomes" id="UP001060919"/>
    </source>
</evidence>
<gene>
    <name evidence="1" type="ORF">AsAng_0009100</name>
</gene>
<proteinExistence type="predicted"/>
<dbReference type="EMBL" id="AP026867">
    <property type="protein sequence ID" value="BDS10202.1"/>
    <property type="molecule type" value="Genomic_DNA"/>
</dbReference>
<dbReference type="Proteomes" id="UP001060919">
    <property type="component" value="Chromosome"/>
</dbReference>
<evidence type="ECO:0000313" key="1">
    <source>
        <dbReference type="EMBL" id="BDS10202.1"/>
    </source>
</evidence>
<dbReference type="KEGG" id="aup:AsAng_0009100"/>
<protein>
    <submittedName>
        <fullName evidence="1">Uncharacterized protein</fullName>
    </submittedName>
</protein>
<name>A0A915YBU3_9BACT</name>
<keyword evidence="2" id="KW-1185">Reference proteome</keyword>
<reference evidence="1" key="1">
    <citation type="submission" date="2022-09" db="EMBL/GenBank/DDBJ databases">
        <title>Aureispira anguillicida sp. nov., isolated from Leptocephalus of Japanese eel Anguilla japonica.</title>
        <authorList>
            <person name="Yuasa K."/>
            <person name="Mekata T."/>
            <person name="Ikunari K."/>
        </authorList>
    </citation>
    <scope>NUCLEOTIDE SEQUENCE</scope>
    <source>
        <strain evidence="1">EL160426</strain>
    </source>
</reference>